<reference evidence="2" key="1">
    <citation type="submission" date="2015-12" db="EMBL/GenBank/DDBJ databases">
        <title>FDA dAtabase for Regulatory Grade micrObial Sequences (FDA-ARGOS): Supporting development and validation of Infectious Disease Dx tests.</title>
        <authorList>
            <person name="Case J."/>
            <person name="Tallon L."/>
            <person name="Sadzewicz L."/>
            <person name="Sengamalay N."/>
            <person name="Ott S."/>
            <person name="Godinez A."/>
            <person name="Nagaraj S."/>
            <person name="Nadendla S."/>
            <person name="Sichtig H."/>
        </authorList>
    </citation>
    <scope>NUCLEOTIDE SEQUENCE [LARGE SCALE GENOMIC DNA]</scope>
    <source>
        <strain evidence="2">FDAARGOS_147</strain>
    </source>
</reference>
<dbReference type="AlphaFoldDB" id="A0A0X8NXH3"/>
<name>A0A0X8NXH3_ALCXX</name>
<proteinExistence type="predicted"/>
<sequence>MWKELTMTTQTGLQRRILDTLARVKVGTPSAPADTETAWEEIQTFAGDDEVIAALLELEEKGLIRSGVTRGVDGECAISTGVLAITDYGRQSLAR</sequence>
<protein>
    <submittedName>
        <fullName evidence="1">Uncharacterized protein</fullName>
    </submittedName>
</protein>
<accession>A0A0X8NXH3</accession>
<organism evidence="1 2">
    <name type="scientific">Alcaligenes xylosoxydans xylosoxydans</name>
    <name type="common">Achromobacter xylosoxidans</name>
    <dbReference type="NCBI Taxonomy" id="85698"/>
    <lineage>
        <taxon>Bacteria</taxon>
        <taxon>Pseudomonadati</taxon>
        <taxon>Pseudomonadota</taxon>
        <taxon>Betaproteobacteria</taxon>
        <taxon>Burkholderiales</taxon>
        <taxon>Alcaligenaceae</taxon>
        <taxon>Achromobacter</taxon>
    </lineage>
</organism>
<dbReference type="Proteomes" id="UP000060602">
    <property type="component" value="Chromosome"/>
</dbReference>
<evidence type="ECO:0000313" key="1">
    <source>
        <dbReference type="EMBL" id="AMG36137.1"/>
    </source>
</evidence>
<evidence type="ECO:0000313" key="2">
    <source>
        <dbReference type="Proteomes" id="UP000060602"/>
    </source>
</evidence>
<gene>
    <name evidence="1" type="ORF">AL504_08900</name>
</gene>
<dbReference type="EMBL" id="CP014060">
    <property type="protein sequence ID" value="AMG36137.1"/>
    <property type="molecule type" value="Genomic_DNA"/>
</dbReference>